<feature type="coiled-coil region" evidence="5">
    <location>
        <begin position="183"/>
        <end position="238"/>
    </location>
</feature>
<dbReference type="CDD" id="cd21965">
    <property type="entry name" value="Zn-C2H2_CALCOCO1_TAX1BP1_like"/>
    <property type="match status" value="1"/>
</dbReference>
<evidence type="ECO:0000259" key="7">
    <source>
        <dbReference type="Pfam" id="PF18112"/>
    </source>
</evidence>
<keyword evidence="3" id="KW-0862">Zinc</keyword>
<keyword evidence="1" id="KW-0479">Metal-binding</keyword>
<dbReference type="Proteomes" id="UP001054945">
    <property type="component" value="Unassembled WGS sequence"/>
</dbReference>
<dbReference type="EMBL" id="BPLR01010464">
    <property type="protein sequence ID" value="GIY39437.1"/>
    <property type="molecule type" value="Genomic_DNA"/>
</dbReference>
<organism evidence="8 9">
    <name type="scientific">Caerostris extrusa</name>
    <name type="common">Bark spider</name>
    <name type="synonym">Caerostris bankana</name>
    <dbReference type="NCBI Taxonomy" id="172846"/>
    <lineage>
        <taxon>Eukaryota</taxon>
        <taxon>Metazoa</taxon>
        <taxon>Ecdysozoa</taxon>
        <taxon>Arthropoda</taxon>
        <taxon>Chelicerata</taxon>
        <taxon>Arachnida</taxon>
        <taxon>Araneae</taxon>
        <taxon>Araneomorphae</taxon>
        <taxon>Entelegynae</taxon>
        <taxon>Araneoidea</taxon>
        <taxon>Araneidae</taxon>
        <taxon>Caerostris</taxon>
    </lineage>
</organism>
<gene>
    <name evidence="8" type="primary">AVEN_100064_1</name>
    <name evidence="8" type="ORF">CEXT_243241</name>
</gene>
<keyword evidence="9" id="KW-1185">Reference proteome</keyword>
<evidence type="ECO:0000256" key="6">
    <source>
        <dbReference type="SAM" id="MobiDB-lite"/>
    </source>
</evidence>
<dbReference type="Gene3D" id="6.20.250.40">
    <property type="match status" value="1"/>
</dbReference>
<feature type="coiled-coil region" evidence="5">
    <location>
        <begin position="83"/>
        <end position="124"/>
    </location>
</feature>
<accession>A0AAV4T3I8</accession>
<evidence type="ECO:0000313" key="8">
    <source>
        <dbReference type="EMBL" id="GIY39437.1"/>
    </source>
</evidence>
<dbReference type="AlphaFoldDB" id="A0AAV4T3I8"/>
<feature type="compositionally biased region" description="Basic and acidic residues" evidence="6">
    <location>
        <begin position="327"/>
        <end position="346"/>
    </location>
</feature>
<evidence type="ECO:0000256" key="5">
    <source>
        <dbReference type="SAM" id="Coils"/>
    </source>
</evidence>
<evidence type="ECO:0000256" key="3">
    <source>
        <dbReference type="ARBA" id="ARBA00022833"/>
    </source>
</evidence>
<feature type="compositionally biased region" description="Basic and acidic residues" evidence="6">
    <location>
        <begin position="148"/>
        <end position="162"/>
    </location>
</feature>
<feature type="compositionally biased region" description="Polar residues" evidence="6">
    <location>
        <begin position="349"/>
        <end position="358"/>
    </location>
</feature>
<comment type="caution">
    <text evidence="8">The sequence shown here is derived from an EMBL/GenBank/DDBJ whole genome shotgun (WGS) entry which is preliminary data.</text>
</comment>
<feature type="domain" description="UBZ1-type" evidence="7">
    <location>
        <begin position="370"/>
        <end position="395"/>
    </location>
</feature>
<name>A0AAV4T3I8_CAEEX</name>
<dbReference type="Pfam" id="PF18112">
    <property type="entry name" value="Zn-C2H2_12"/>
    <property type="match status" value="1"/>
</dbReference>
<evidence type="ECO:0000256" key="2">
    <source>
        <dbReference type="ARBA" id="ARBA00022771"/>
    </source>
</evidence>
<keyword evidence="2" id="KW-0863">Zinc-finger</keyword>
<proteinExistence type="predicted"/>
<evidence type="ECO:0000256" key="1">
    <source>
        <dbReference type="ARBA" id="ARBA00022723"/>
    </source>
</evidence>
<feature type="region of interest" description="Disordered" evidence="6">
    <location>
        <begin position="146"/>
        <end position="178"/>
    </location>
</feature>
<evidence type="ECO:0000313" key="9">
    <source>
        <dbReference type="Proteomes" id="UP001054945"/>
    </source>
</evidence>
<protein>
    <submittedName>
        <fullName evidence="8">UBZ1-type domain-containing protein</fullName>
    </submittedName>
</protein>
<evidence type="ECO:0000256" key="4">
    <source>
        <dbReference type="ARBA" id="ARBA00023054"/>
    </source>
</evidence>
<reference evidence="8 9" key="1">
    <citation type="submission" date="2021-06" db="EMBL/GenBank/DDBJ databases">
        <title>Caerostris extrusa draft genome.</title>
        <authorList>
            <person name="Kono N."/>
            <person name="Arakawa K."/>
        </authorList>
    </citation>
    <scope>NUCLEOTIDE SEQUENCE [LARGE SCALE GENOMIC DNA]</scope>
</reference>
<dbReference type="InterPro" id="IPR041641">
    <property type="entry name" value="CALCOCO1/2_Zn_UBZ1"/>
</dbReference>
<dbReference type="GO" id="GO:0008270">
    <property type="term" value="F:zinc ion binding"/>
    <property type="evidence" value="ECO:0007669"/>
    <property type="project" value="UniProtKB-KW"/>
</dbReference>
<feature type="region of interest" description="Disordered" evidence="6">
    <location>
        <begin position="327"/>
        <end position="363"/>
    </location>
</feature>
<keyword evidence="4 5" id="KW-0175">Coiled coil</keyword>
<sequence length="410" mass="47484">MEKLIVKNSMEVLGNSSQLKESEARAPEINYNCRFPQDVNLRVNPNVKSKGETDVNLLEACKVQLSYEVVRWKTETLRVQKERDSAVQRAKELDQKIVKLNEKAKELEDSLRQAKDENKLFKSTSINSEKEKVLLMQRMSHSLNRFHSFSESEKSPKSEGSRLNRLNTSDFKRVPTSPEEDWREVSQKILERMKNEMKELYEVNSRHISTDENSHVVLNEADMDCSEIKEELSNLCSETQSLKYIVVEQKNNLESLLRNITSGDYILKNQVLLHESKAVDSNITNVQNVASFSPKINFSNEDYPIHYIKKFDTNHYPTKMVQNDEHRYTRSEEHVPENYPEADVRPSHSLLSQAETTGESSEIESEDLKKVCPICNLVFGVEVLQTDFEEHVVNHLEKQSESLLDQYVIV</sequence>